<dbReference type="EMBL" id="MU150263">
    <property type="protein sequence ID" value="KAF9463359.1"/>
    <property type="molecule type" value="Genomic_DNA"/>
</dbReference>
<name>A0A9P6CK00_9AGAR</name>
<dbReference type="Proteomes" id="UP000807353">
    <property type="component" value="Unassembled WGS sequence"/>
</dbReference>
<dbReference type="OrthoDB" id="3235454at2759"/>
<keyword evidence="2" id="KW-1185">Reference proteome</keyword>
<reference evidence="1" key="1">
    <citation type="submission" date="2020-11" db="EMBL/GenBank/DDBJ databases">
        <authorList>
            <consortium name="DOE Joint Genome Institute"/>
            <person name="Ahrendt S."/>
            <person name="Riley R."/>
            <person name="Andreopoulos W."/>
            <person name="Labutti K."/>
            <person name="Pangilinan J."/>
            <person name="Ruiz-Duenas F.J."/>
            <person name="Barrasa J.M."/>
            <person name="Sanchez-Garcia M."/>
            <person name="Camarero S."/>
            <person name="Miyauchi S."/>
            <person name="Serrano A."/>
            <person name="Linde D."/>
            <person name="Babiker R."/>
            <person name="Drula E."/>
            <person name="Ayuso-Fernandez I."/>
            <person name="Pacheco R."/>
            <person name="Padilla G."/>
            <person name="Ferreira P."/>
            <person name="Barriuso J."/>
            <person name="Kellner H."/>
            <person name="Castanera R."/>
            <person name="Alfaro M."/>
            <person name="Ramirez L."/>
            <person name="Pisabarro A.G."/>
            <person name="Kuo A."/>
            <person name="Tritt A."/>
            <person name="Lipzen A."/>
            <person name="He G."/>
            <person name="Yan M."/>
            <person name="Ng V."/>
            <person name="Cullen D."/>
            <person name="Martin F."/>
            <person name="Rosso M.-N."/>
            <person name="Henrissat B."/>
            <person name="Hibbett D."/>
            <person name="Martinez A.T."/>
            <person name="Grigoriev I.V."/>
        </authorList>
    </citation>
    <scope>NUCLEOTIDE SEQUENCE</scope>
    <source>
        <strain evidence="1">CBS 247.69</strain>
    </source>
</reference>
<protein>
    <submittedName>
        <fullName evidence="1">Uncharacterized protein</fullName>
    </submittedName>
</protein>
<evidence type="ECO:0000313" key="1">
    <source>
        <dbReference type="EMBL" id="KAF9463359.1"/>
    </source>
</evidence>
<gene>
    <name evidence="1" type="ORF">BDZ94DRAFT_622255</name>
</gene>
<organism evidence="1 2">
    <name type="scientific">Collybia nuda</name>
    <dbReference type="NCBI Taxonomy" id="64659"/>
    <lineage>
        <taxon>Eukaryota</taxon>
        <taxon>Fungi</taxon>
        <taxon>Dikarya</taxon>
        <taxon>Basidiomycota</taxon>
        <taxon>Agaricomycotina</taxon>
        <taxon>Agaricomycetes</taxon>
        <taxon>Agaricomycetidae</taxon>
        <taxon>Agaricales</taxon>
        <taxon>Tricholomatineae</taxon>
        <taxon>Clitocybaceae</taxon>
        <taxon>Collybia</taxon>
    </lineage>
</organism>
<evidence type="ECO:0000313" key="2">
    <source>
        <dbReference type="Proteomes" id="UP000807353"/>
    </source>
</evidence>
<accession>A0A9P6CK00</accession>
<dbReference type="AlphaFoldDB" id="A0A9P6CK00"/>
<sequence length="171" mass="19361">MPPRRASQLKKKILFDVEMESGDDELGFLASQGSTGSDDQALEQAIAQHYTALRDKKKKENERKFLAAAQKQLSQAVENPAEEVKSTVSAMESLFSEFLLQYAVCEDTIRNLWSQVQKEQEKLLTFAQARHAANIEAGKKVEDDHISGLSRTKNACYDFEKIIKQIRHQDS</sequence>
<comment type="caution">
    <text evidence="1">The sequence shown here is derived from an EMBL/GenBank/DDBJ whole genome shotgun (WGS) entry which is preliminary data.</text>
</comment>
<proteinExistence type="predicted"/>